<proteinExistence type="predicted"/>
<protein>
    <submittedName>
        <fullName evidence="2">Uncharacterized protein</fullName>
    </submittedName>
</protein>
<keyword evidence="3" id="KW-1185">Reference proteome</keyword>
<accession>A0A812GKY8</accession>
<feature type="signal peptide" evidence="1">
    <location>
        <begin position="1"/>
        <end position="20"/>
    </location>
</feature>
<comment type="caution">
    <text evidence="2">The sequence shown here is derived from an EMBL/GenBank/DDBJ whole genome shotgun (WGS) entry which is preliminary data.</text>
</comment>
<organism evidence="2 3">
    <name type="scientific">Symbiodinium natans</name>
    <dbReference type="NCBI Taxonomy" id="878477"/>
    <lineage>
        <taxon>Eukaryota</taxon>
        <taxon>Sar</taxon>
        <taxon>Alveolata</taxon>
        <taxon>Dinophyceae</taxon>
        <taxon>Suessiales</taxon>
        <taxon>Symbiodiniaceae</taxon>
        <taxon>Symbiodinium</taxon>
    </lineage>
</organism>
<dbReference type="Proteomes" id="UP000604046">
    <property type="component" value="Unassembled WGS sequence"/>
</dbReference>
<gene>
    <name evidence="2" type="ORF">SNAT2548_LOCUS459</name>
</gene>
<evidence type="ECO:0000313" key="2">
    <source>
        <dbReference type="EMBL" id="CAE6920951.1"/>
    </source>
</evidence>
<keyword evidence="1" id="KW-0732">Signal</keyword>
<dbReference type="OrthoDB" id="408634at2759"/>
<feature type="chain" id="PRO_5032368516" evidence="1">
    <location>
        <begin position="21"/>
        <end position="483"/>
    </location>
</feature>
<dbReference type="EMBL" id="CAJNDS010000023">
    <property type="protein sequence ID" value="CAE6920951.1"/>
    <property type="molecule type" value="Genomic_DNA"/>
</dbReference>
<name>A0A812GKY8_9DINO</name>
<reference evidence="2" key="1">
    <citation type="submission" date="2021-02" db="EMBL/GenBank/DDBJ databases">
        <authorList>
            <person name="Dougan E. K."/>
            <person name="Rhodes N."/>
            <person name="Thang M."/>
            <person name="Chan C."/>
        </authorList>
    </citation>
    <scope>NUCLEOTIDE SEQUENCE</scope>
</reference>
<evidence type="ECO:0000256" key="1">
    <source>
        <dbReference type="SAM" id="SignalP"/>
    </source>
</evidence>
<sequence>MQSVTVLFAIFVLVNQTADSFPECQGKIVSKVFGSGNCASLSGERSTEAVAKCKDSYDIDSAGYHWQCDVDLTGSGSRCTHSHLCQVDTDPLKAWDKLAPVSVDEKATLTHIEIPDTSLYSVGQPSGMGRLTDTKFVACGALDRHEKWHCHAVEDVVGGLLVGDRIQLTQYGVADPFMSEFAQNKAVFCYRSGSQTRCRLITAEQRVLKVGEDLVAPASLSSPFVPTLVKLEEGKLLLCMNNRIEWAKNHALMCGVLTENSGSLELGPLTELDSGMTYAYTNAKMSMVAPGKVLECHRRGNDKQTMCSFLTVTGTSITKGDATAIKLKTDDTGYVTGMTSGEAMWCSPRNLKCVLLDVSGSAPKELSELDVPRTGAHNWHWASLARLWSDRVQYCWSISRTIEMGNPYCVTITCKDKKCTHGEKSHPNGSDKEDYPRSHTVEAITLSPGKVAVCAEDRDNTGYAVNGDFDRVNPTCGVYSLKH</sequence>
<dbReference type="AlphaFoldDB" id="A0A812GKY8"/>
<evidence type="ECO:0000313" key="3">
    <source>
        <dbReference type="Proteomes" id="UP000604046"/>
    </source>
</evidence>